<comment type="similarity">
    <text evidence="1 9">Belongs to the ClpA/ClpB family.</text>
</comment>
<dbReference type="NCBIfam" id="TIGR03346">
    <property type="entry name" value="chaperone_ClpB"/>
    <property type="match status" value="1"/>
</dbReference>
<dbReference type="PROSITE" id="PS00870">
    <property type="entry name" value="CLPAB_1"/>
    <property type="match status" value="1"/>
</dbReference>
<dbReference type="InterPro" id="IPR004176">
    <property type="entry name" value="Clp_R_N"/>
</dbReference>
<evidence type="ECO:0000256" key="6">
    <source>
        <dbReference type="ARBA" id="ARBA00023186"/>
    </source>
</evidence>
<dbReference type="SUPFAM" id="SSF52540">
    <property type="entry name" value="P-loop containing nucleoside triphosphate hydrolases"/>
    <property type="match status" value="2"/>
</dbReference>
<dbReference type="FunFam" id="3.40.50.300:FF:000025">
    <property type="entry name" value="ATP-dependent Clp protease subunit"/>
    <property type="match status" value="1"/>
</dbReference>
<evidence type="ECO:0000256" key="10">
    <source>
        <dbReference type="RuleBase" id="RU362034"/>
    </source>
</evidence>
<evidence type="ECO:0000259" key="11">
    <source>
        <dbReference type="PROSITE" id="PS51903"/>
    </source>
</evidence>
<gene>
    <name evidence="10 12" type="primary">clpB</name>
    <name evidence="12" type="ORF">COU35_00960</name>
</gene>
<feature type="domain" description="Clp R" evidence="11">
    <location>
        <begin position="4"/>
        <end position="152"/>
    </location>
</feature>
<dbReference type="PRINTS" id="PR00300">
    <property type="entry name" value="CLPPROTEASEA"/>
</dbReference>
<evidence type="ECO:0000256" key="5">
    <source>
        <dbReference type="ARBA" id="ARBA00023054"/>
    </source>
</evidence>
<protein>
    <recommendedName>
        <fullName evidence="10">Chaperone protein ClpB</fullName>
    </recommendedName>
</protein>
<keyword evidence="10" id="KW-0346">Stress response</keyword>
<keyword evidence="10" id="KW-0963">Cytoplasm</keyword>
<dbReference type="GO" id="GO:0042026">
    <property type="term" value="P:protein refolding"/>
    <property type="evidence" value="ECO:0007669"/>
    <property type="project" value="UniProtKB-UniRule"/>
</dbReference>
<dbReference type="Gene3D" id="1.10.1780.10">
    <property type="entry name" value="Clp, N-terminal domain"/>
    <property type="match status" value="1"/>
</dbReference>
<evidence type="ECO:0000256" key="7">
    <source>
        <dbReference type="ARBA" id="ARBA00026057"/>
    </source>
</evidence>
<dbReference type="PANTHER" id="PTHR11638:SF18">
    <property type="entry name" value="HEAT SHOCK PROTEIN 104"/>
    <property type="match status" value="1"/>
</dbReference>
<dbReference type="Pfam" id="PF17871">
    <property type="entry name" value="AAA_lid_9"/>
    <property type="match status" value="1"/>
</dbReference>
<sequence>MLNPQNFTHKSQEALQMASRIANENSQPQIEPPHLFYALLTQEDGLVVSILKKMEANASQLRTDVEQMINVLPKQFGHIPSAGMGQILMGQAMLYVLQAAHEESQKMGDDFISVEHLLLAYLKNKNPISEMLAAQGVSYDDVLKTLAQVRGSQRVDSLEPESKYQALEKYGLNFTERARREELDPVIGRDDEIRRVMQVVTRRTKNNPVLIGEPGVGKTAIVEGLAQRIVKGDVPESLKDKEVIGLDIGALVAGTKFRGEFEERFKAVLKEVRESHGNIILFLDELHTIVGAGSSDGAIDASNMLKPALARGELHTVGATTLKEYQQYIEKDAAFERRFQPIFVDEPDTDDAIAILRGVKEKYEVHHGVRITDASVIAAVELSTRYITDRFLPDKAIDLIDEATSALRMEIDSMPDELDRMKRHMMKMEIEIEALKKEKDVDSIERMGKLKEDLENLREKSNELEVHWKNEKNIITQIREATKEIDKLKQEAEITERRGDLQKVAEIRYSQIPQKETEIHDLEAKLTDVQKGRAILKEEVTEEDIAAVVSRWTGIPVSKMLQDEVKKLADMEKGLASRVIGQEEAITAVSNAIRRSRAGISEEKRPIGSFIFMGPTGVGKTELAKAVAEFMFNDEEAIVRVDMSEYMEKHSVSRMLGSAPGYVGYEEGGQLTEKIRRRPYSVVLFDEIEKAHPEVFNVMLQILDDGQLTDAKGRKVNFKNSVIIMTSNVGSDMIMDLSRKGEFGFGETSKQKGIKANEDIIQKKVMDALREHFKPEFLNRVDDIIMFHPLDEKQIRKIVDLQLARVQKRLDDKKITLDITSKAKDWLGKKGFDPNMGARPLKRVMQTELLDRLAMQIIDGHVKDGENVNVGVEKDELVLTKK</sequence>
<dbReference type="Pfam" id="PF02861">
    <property type="entry name" value="Clp_N"/>
    <property type="match status" value="1"/>
</dbReference>
<keyword evidence="6 9" id="KW-0143">Chaperone</keyword>
<dbReference type="PROSITE" id="PS51903">
    <property type="entry name" value="CLP_R"/>
    <property type="match status" value="1"/>
</dbReference>
<dbReference type="GO" id="GO:0005737">
    <property type="term" value="C:cytoplasm"/>
    <property type="evidence" value="ECO:0007669"/>
    <property type="project" value="UniProtKB-SubCell"/>
</dbReference>
<dbReference type="InterPro" id="IPR001270">
    <property type="entry name" value="ClpA/B"/>
</dbReference>
<evidence type="ECO:0000313" key="13">
    <source>
        <dbReference type="Proteomes" id="UP000230154"/>
    </source>
</evidence>
<dbReference type="FunFam" id="1.10.8.60:FF:000017">
    <property type="entry name" value="ATP-dependent chaperone ClpB"/>
    <property type="match status" value="1"/>
</dbReference>
<dbReference type="InterPro" id="IPR041546">
    <property type="entry name" value="ClpA/ClpB_AAA_lid"/>
</dbReference>
<dbReference type="InterPro" id="IPR017730">
    <property type="entry name" value="Chaperonin_ClpB"/>
</dbReference>
<dbReference type="Pfam" id="PF07724">
    <property type="entry name" value="AAA_2"/>
    <property type="match status" value="1"/>
</dbReference>
<dbReference type="EMBL" id="PFCB01000009">
    <property type="protein sequence ID" value="PIR74752.1"/>
    <property type="molecule type" value="Genomic_DNA"/>
</dbReference>
<dbReference type="Proteomes" id="UP000230154">
    <property type="component" value="Unassembled WGS sequence"/>
</dbReference>
<dbReference type="Gene3D" id="1.10.8.60">
    <property type="match status" value="1"/>
</dbReference>
<comment type="subcellular location">
    <subcellularLocation>
        <location evidence="10">Cytoplasm</location>
    </subcellularLocation>
</comment>
<evidence type="ECO:0000256" key="9">
    <source>
        <dbReference type="RuleBase" id="RU004432"/>
    </source>
</evidence>
<dbReference type="FunFam" id="3.40.50.300:FF:000010">
    <property type="entry name" value="Chaperone clpB 1, putative"/>
    <property type="match status" value="1"/>
</dbReference>
<comment type="subunit">
    <text evidence="7">Homohexamer. The oligomerization is ATP-dependent.</text>
</comment>
<dbReference type="InterPro" id="IPR028299">
    <property type="entry name" value="ClpA/B_CS2"/>
</dbReference>
<comment type="caution">
    <text evidence="12">The sequence shown here is derived from an EMBL/GenBank/DDBJ whole genome shotgun (WGS) entry which is preliminary data.</text>
</comment>
<evidence type="ECO:0000313" key="12">
    <source>
        <dbReference type="EMBL" id="PIR74752.1"/>
    </source>
</evidence>
<keyword evidence="5 10" id="KW-0175">Coiled coil</keyword>
<keyword evidence="3 9" id="KW-0547">Nucleotide-binding</keyword>
<dbReference type="CDD" id="cd00009">
    <property type="entry name" value="AAA"/>
    <property type="match status" value="1"/>
</dbReference>
<dbReference type="GO" id="GO:0034605">
    <property type="term" value="P:cellular response to heat"/>
    <property type="evidence" value="ECO:0007669"/>
    <property type="project" value="TreeGrafter"/>
</dbReference>
<comment type="function">
    <text evidence="10">Part of a stress-induced multi-chaperone system, it is involved in the recovery of the cell from heat-induced damage, in cooperation with DnaK, DnaJ and GrpE.</text>
</comment>
<dbReference type="InterPro" id="IPR036628">
    <property type="entry name" value="Clp_N_dom_sf"/>
</dbReference>
<dbReference type="PROSITE" id="PS00871">
    <property type="entry name" value="CLPAB_2"/>
    <property type="match status" value="1"/>
</dbReference>
<comment type="subunit">
    <text evidence="10">Homohexamer; The oligomerization is ATP-dependent.</text>
</comment>
<dbReference type="InterPro" id="IPR018368">
    <property type="entry name" value="ClpA/B_CS1"/>
</dbReference>
<dbReference type="InterPro" id="IPR027417">
    <property type="entry name" value="P-loop_NTPase"/>
</dbReference>
<dbReference type="GO" id="GO:0005524">
    <property type="term" value="F:ATP binding"/>
    <property type="evidence" value="ECO:0007669"/>
    <property type="project" value="UniProtKB-UniRule"/>
</dbReference>
<dbReference type="GO" id="GO:0016887">
    <property type="term" value="F:ATP hydrolysis activity"/>
    <property type="evidence" value="ECO:0007669"/>
    <property type="project" value="InterPro"/>
</dbReference>
<keyword evidence="2 8" id="KW-0677">Repeat</keyword>
<name>A0A2H0TRH5_9BACT</name>
<dbReference type="SMART" id="SM00382">
    <property type="entry name" value="AAA"/>
    <property type="match status" value="2"/>
</dbReference>
<reference evidence="13" key="1">
    <citation type="submission" date="2017-09" db="EMBL/GenBank/DDBJ databases">
        <title>Depth-based differentiation of microbial function through sediment-hosted aquifers and enrichment of novel symbionts in the deep terrestrial subsurface.</title>
        <authorList>
            <person name="Probst A.J."/>
            <person name="Ladd B."/>
            <person name="Jarett J.K."/>
            <person name="Geller-Mcgrath D.E."/>
            <person name="Sieber C.M.K."/>
            <person name="Emerson J.B."/>
            <person name="Anantharaman K."/>
            <person name="Thomas B.C."/>
            <person name="Malmstrom R."/>
            <person name="Stieglmeier M."/>
            <person name="Klingl A."/>
            <person name="Woyke T."/>
            <person name="Ryan C.M."/>
            <person name="Banfield J.F."/>
        </authorList>
    </citation>
    <scope>NUCLEOTIDE SEQUENCE [LARGE SCALE GENOMIC DNA]</scope>
</reference>
<proteinExistence type="inferred from homology"/>
<dbReference type="InterPro" id="IPR003593">
    <property type="entry name" value="AAA+_ATPase"/>
</dbReference>
<feature type="coiled-coil region" evidence="10">
    <location>
        <begin position="418"/>
        <end position="539"/>
    </location>
</feature>
<keyword evidence="4 9" id="KW-0067">ATP-binding</keyword>
<evidence type="ECO:0000256" key="4">
    <source>
        <dbReference type="ARBA" id="ARBA00022840"/>
    </source>
</evidence>
<dbReference type="Gene3D" id="3.40.50.300">
    <property type="entry name" value="P-loop containing nucleotide triphosphate hydrolases"/>
    <property type="match status" value="3"/>
</dbReference>
<dbReference type="SUPFAM" id="SSF81923">
    <property type="entry name" value="Double Clp-N motif"/>
    <property type="match status" value="1"/>
</dbReference>
<evidence type="ECO:0000256" key="8">
    <source>
        <dbReference type="PROSITE-ProRule" id="PRU01251"/>
    </source>
</evidence>
<dbReference type="Pfam" id="PF00004">
    <property type="entry name" value="AAA"/>
    <property type="match status" value="1"/>
</dbReference>
<dbReference type="PANTHER" id="PTHR11638">
    <property type="entry name" value="ATP-DEPENDENT CLP PROTEASE"/>
    <property type="match status" value="1"/>
</dbReference>
<dbReference type="FunFam" id="3.40.50.300:FF:000120">
    <property type="entry name" value="ATP-dependent chaperone ClpB"/>
    <property type="match status" value="1"/>
</dbReference>
<dbReference type="InterPro" id="IPR019489">
    <property type="entry name" value="Clp_ATPase_C"/>
</dbReference>
<accession>A0A2H0TRH5</accession>
<dbReference type="SMART" id="SM01086">
    <property type="entry name" value="ClpB_D2-small"/>
    <property type="match status" value="1"/>
</dbReference>
<dbReference type="AlphaFoldDB" id="A0A2H0TRH5"/>
<dbReference type="CDD" id="cd19499">
    <property type="entry name" value="RecA-like_ClpB_Hsp104-like"/>
    <property type="match status" value="1"/>
</dbReference>
<dbReference type="InterPro" id="IPR003959">
    <property type="entry name" value="ATPase_AAA_core"/>
</dbReference>
<organism evidence="12 13">
    <name type="scientific">Candidatus Magasanikbacteria bacterium CG10_big_fil_rev_8_21_14_0_10_47_10</name>
    <dbReference type="NCBI Taxonomy" id="1974652"/>
    <lineage>
        <taxon>Bacteria</taxon>
        <taxon>Candidatus Magasanikiibacteriota</taxon>
    </lineage>
</organism>
<evidence type="ECO:0000256" key="3">
    <source>
        <dbReference type="ARBA" id="ARBA00022741"/>
    </source>
</evidence>
<evidence type="ECO:0000256" key="2">
    <source>
        <dbReference type="ARBA" id="ARBA00022737"/>
    </source>
</evidence>
<dbReference type="Pfam" id="PF10431">
    <property type="entry name" value="ClpB_D2-small"/>
    <property type="match status" value="1"/>
</dbReference>
<evidence type="ECO:0000256" key="1">
    <source>
        <dbReference type="ARBA" id="ARBA00008675"/>
    </source>
</evidence>
<dbReference type="InterPro" id="IPR050130">
    <property type="entry name" value="ClpA_ClpB"/>
</dbReference>